<reference evidence="1" key="1">
    <citation type="submission" date="2016-04" db="EMBL/GenBank/DDBJ databases">
        <authorList>
            <person name="Evans L.H."/>
            <person name="Alamgir A."/>
            <person name="Owens N."/>
            <person name="Weber N.D."/>
            <person name="Virtaneva K."/>
            <person name="Barbian K."/>
            <person name="Babar A."/>
            <person name="Rosenke K."/>
        </authorList>
    </citation>
    <scope>NUCLEOTIDE SEQUENCE</scope>
    <source>
        <strain evidence="1">86-1</strain>
    </source>
</reference>
<dbReference type="AlphaFoldDB" id="A0A212IUV1"/>
<dbReference type="PANTHER" id="PTHR43581:SF4">
    <property type="entry name" value="ATP_GTP PHOSPHATASE"/>
    <property type="match status" value="1"/>
</dbReference>
<dbReference type="Gene3D" id="3.40.50.300">
    <property type="entry name" value="P-loop containing nucleotide triphosphate hydrolases"/>
    <property type="match status" value="1"/>
</dbReference>
<dbReference type="InterPro" id="IPR051396">
    <property type="entry name" value="Bact_Antivir_Def_Nuclease"/>
</dbReference>
<gene>
    <name evidence="1" type="ORF">KL86DYS1_10216</name>
</gene>
<name>A0A212IUV1_9BACT</name>
<dbReference type="EMBL" id="FLUM01000001">
    <property type="protein sequence ID" value="SBV90981.1"/>
    <property type="molecule type" value="Genomic_DNA"/>
</dbReference>
<dbReference type="PANTHER" id="PTHR43581">
    <property type="entry name" value="ATP/GTP PHOSPHATASE"/>
    <property type="match status" value="1"/>
</dbReference>
<organism evidence="1">
    <name type="scientific">uncultured Dysgonomonas sp</name>
    <dbReference type="NCBI Taxonomy" id="206096"/>
    <lineage>
        <taxon>Bacteria</taxon>
        <taxon>Pseudomonadati</taxon>
        <taxon>Bacteroidota</taxon>
        <taxon>Bacteroidia</taxon>
        <taxon>Bacteroidales</taxon>
        <taxon>Dysgonomonadaceae</taxon>
        <taxon>Dysgonomonas</taxon>
        <taxon>environmental samples</taxon>
    </lineage>
</organism>
<dbReference type="InterPro" id="IPR027417">
    <property type="entry name" value="P-loop_NTPase"/>
</dbReference>
<protein>
    <submittedName>
        <fullName evidence="1">Uncharacterized protein</fullName>
    </submittedName>
</protein>
<dbReference type="SUPFAM" id="SSF52540">
    <property type="entry name" value="P-loop containing nucleoside triphosphate hydrolases"/>
    <property type="match status" value="1"/>
</dbReference>
<accession>A0A212IUV1</accession>
<proteinExistence type="predicted"/>
<evidence type="ECO:0000313" key="1">
    <source>
        <dbReference type="EMBL" id="SBV90981.1"/>
    </source>
</evidence>
<dbReference type="RefSeq" id="WP_296938036.1">
    <property type="nucleotide sequence ID" value="NZ_LT599032.1"/>
</dbReference>
<sequence>MILSALKYTRYVGEPREWCIVGNEGDYAYFNNINLLVGKNASGKSRTLNVIREIADLLSGRIDLKYAISPSELFELIFTNGNNDNYKYSLTFKDRIVTNEVLTLNNKVLLNRSKKILLNPRGENIPFAVADFEIAIAQCDAEGKPYFANFVSWGESLKNYLFANQLEKNRLVKDYTQIDGDDHDIDDPDVLIYTFYKGWELFGETFISEVKAGMQELGYSITNIDIKETRGGFGIFIEEDGEYTISQREMSQGMFRALSLFIMLSYARLSDISLCLLIDDMGEGLDFESSKKMMDLVIKKVNKSNMQFFMTSNDRQVMNQIPLRYWSVIGRESSKSIFYDYTNSKDTFDDFKYTGLNNFDFLATDFFKKGFGVIDEDND</sequence>